<dbReference type="AlphaFoldDB" id="A0AAV7NG26"/>
<accession>A0AAV7NG26</accession>
<gene>
    <name evidence="2" type="ORF">NDU88_003219</name>
</gene>
<reference evidence="2" key="1">
    <citation type="journal article" date="2022" name="bioRxiv">
        <title>Sequencing and chromosome-scale assembly of the giantPleurodeles waltlgenome.</title>
        <authorList>
            <person name="Brown T."/>
            <person name="Elewa A."/>
            <person name="Iarovenko S."/>
            <person name="Subramanian E."/>
            <person name="Araus A.J."/>
            <person name="Petzold A."/>
            <person name="Susuki M."/>
            <person name="Suzuki K.-i.T."/>
            <person name="Hayashi T."/>
            <person name="Toyoda A."/>
            <person name="Oliveira C."/>
            <person name="Osipova E."/>
            <person name="Leigh N.D."/>
            <person name="Simon A."/>
            <person name="Yun M.H."/>
        </authorList>
    </citation>
    <scope>NUCLEOTIDE SEQUENCE</scope>
    <source>
        <strain evidence="2">20211129_DDA</strain>
        <tissue evidence="2">Liver</tissue>
    </source>
</reference>
<protein>
    <submittedName>
        <fullName evidence="2">Uncharacterized protein</fullName>
    </submittedName>
</protein>
<comment type="caution">
    <text evidence="2">The sequence shown here is derived from an EMBL/GenBank/DDBJ whole genome shotgun (WGS) entry which is preliminary data.</text>
</comment>
<dbReference type="EMBL" id="JANPWB010000012">
    <property type="protein sequence ID" value="KAJ1114990.1"/>
    <property type="molecule type" value="Genomic_DNA"/>
</dbReference>
<evidence type="ECO:0000313" key="2">
    <source>
        <dbReference type="EMBL" id="KAJ1114990.1"/>
    </source>
</evidence>
<evidence type="ECO:0000313" key="3">
    <source>
        <dbReference type="Proteomes" id="UP001066276"/>
    </source>
</evidence>
<keyword evidence="3" id="KW-1185">Reference proteome</keyword>
<name>A0AAV7NG26_PLEWA</name>
<proteinExistence type="predicted"/>
<feature type="region of interest" description="Disordered" evidence="1">
    <location>
        <begin position="29"/>
        <end position="104"/>
    </location>
</feature>
<dbReference type="Proteomes" id="UP001066276">
    <property type="component" value="Chromosome 8"/>
</dbReference>
<sequence>MRGLRQANRQEQEGIKTLAMSKKKIGRVGLRRGPTSVPSQEQIKAAQKKAVKDLWGTTEIQRNDSWRESEKDTGGNGTEHSRSGTESETEPPPQVTPMIADMLG</sequence>
<organism evidence="2 3">
    <name type="scientific">Pleurodeles waltl</name>
    <name type="common">Iberian ribbed newt</name>
    <dbReference type="NCBI Taxonomy" id="8319"/>
    <lineage>
        <taxon>Eukaryota</taxon>
        <taxon>Metazoa</taxon>
        <taxon>Chordata</taxon>
        <taxon>Craniata</taxon>
        <taxon>Vertebrata</taxon>
        <taxon>Euteleostomi</taxon>
        <taxon>Amphibia</taxon>
        <taxon>Batrachia</taxon>
        <taxon>Caudata</taxon>
        <taxon>Salamandroidea</taxon>
        <taxon>Salamandridae</taxon>
        <taxon>Pleurodelinae</taxon>
        <taxon>Pleurodeles</taxon>
    </lineage>
</organism>
<feature type="compositionally biased region" description="Basic and acidic residues" evidence="1">
    <location>
        <begin position="61"/>
        <end position="85"/>
    </location>
</feature>
<evidence type="ECO:0000256" key="1">
    <source>
        <dbReference type="SAM" id="MobiDB-lite"/>
    </source>
</evidence>